<comment type="caution">
    <text evidence="1">The sequence shown here is derived from an EMBL/GenBank/DDBJ whole genome shotgun (WGS) entry which is preliminary data.</text>
</comment>
<evidence type="ECO:0000313" key="2">
    <source>
        <dbReference type="Proteomes" id="UP000610459"/>
    </source>
</evidence>
<dbReference type="EMBL" id="JACYNR010000061">
    <property type="protein sequence ID" value="MBD8129305.1"/>
    <property type="molecule type" value="Genomic_DNA"/>
</dbReference>
<proteinExistence type="predicted"/>
<evidence type="ECO:0000313" key="1">
    <source>
        <dbReference type="EMBL" id="MBD8129305.1"/>
    </source>
</evidence>
<accession>A0ACC5PW26</accession>
<organism evidence="1 2">
    <name type="scientific">Enterobacter agglomerans</name>
    <name type="common">Erwinia herbicola</name>
    <name type="synonym">Pantoea agglomerans</name>
    <dbReference type="NCBI Taxonomy" id="549"/>
    <lineage>
        <taxon>Bacteria</taxon>
        <taxon>Pseudomonadati</taxon>
        <taxon>Pseudomonadota</taxon>
        <taxon>Gammaproteobacteria</taxon>
        <taxon>Enterobacterales</taxon>
        <taxon>Erwiniaceae</taxon>
        <taxon>Pantoea</taxon>
        <taxon>Pantoea agglomerans group</taxon>
    </lineage>
</organism>
<gene>
    <name evidence="1" type="ORF">IFT41_24730</name>
</gene>
<dbReference type="Proteomes" id="UP000610459">
    <property type="component" value="Unassembled WGS sequence"/>
</dbReference>
<keyword evidence="2" id="KW-1185">Reference proteome</keyword>
<sequence length="96" mass="10892">MTQEQKQQLFEVARKRLSQYQKMNEAQKSSVRPRGGIEIDYGVSIALMEIALAALTAQPVKLPAFPHSTQEIDLALGYRDRDWIEAIRAAGYEVQE</sequence>
<protein>
    <submittedName>
        <fullName evidence="1">Uncharacterized protein</fullName>
    </submittedName>
</protein>
<reference evidence="1 2" key="1">
    <citation type="journal article" date="2020" name="FEMS Microbiol. Ecol.">
        <title>Temporal dynamics of bacterial communities during seed development and maturation.</title>
        <authorList>
            <person name="Chesneau G."/>
            <person name="Torres-Cortes G."/>
            <person name="Briand M."/>
            <person name="Darrasse A."/>
            <person name="Preveaux A."/>
            <person name="Marais C."/>
            <person name="Jacques M.A."/>
            <person name="Shade A."/>
            <person name="Barret M."/>
        </authorList>
    </citation>
    <scope>NUCLEOTIDE SEQUENCE [LARGE SCALE GENOMIC DNA]</scope>
    <source>
        <strain evidence="1 2">CFBP13709</strain>
    </source>
</reference>
<name>A0ACC5PW26_ENTAG</name>